<dbReference type="OrthoDB" id="10250769at2759"/>
<dbReference type="InterPro" id="IPR015943">
    <property type="entry name" value="WD40/YVTN_repeat-like_dom_sf"/>
</dbReference>
<dbReference type="Pfam" id="PF25168">
    <property type="entry name" value="Beta-prop_WDR36-Utp21_2nd"/>
    <property type="match status" value="1"/>
</dbReference>
<keyword evidence="2" id="KW-0677">Repeat</keyword>
<dbReference type="PANTHER" id="PTHR22840">
    <property type="entry name" value="WD REPEAT-CONTAINING PROTEIN 36"/>
    <property type="match status" value="1"/>
</dbReference>
<dbReference type="GeneID" id="63805102"/>
<dbReference type="Gene3D" id="2.130.10.10">
    <property type="entry name" value="YVTN repeat-like/Quinoprotein amine dehydrogenase"/>
    <property type="match status" value="2"/>
</dbReference>
<dbReference type="STRING" id="61395.A0A1Y1VZW3"/>
<dbReference type="RefSeq" id="XP_040740760.1">
    <property type="nucleotide sequence ID" value="XM_040888454.1"/>
</dbReference>
<dbReference type="InterPro" id="IPR036322">
    <property type="entry name" value="WD40_repeat_dom_sf"/>
</dbReference>
<evidence type="ECO:0000256" key="2">
    <source>
        <dbReference type="ARBA" id="ARBA00022737"/>
    </source>
</evidence>
<keyword evidence="1 3" id="KW-0853">WD repeat</keyword>
<proteinExistence type="predicted"/>
<dbReference type="Pfam" id="PF04192">
    <property type="entry name" value="Utp21"/>
    <property type="match status" value="1"/>
</dbReference>
<comment type="caution">
    <text evidence="6">The sequence shown here is derived from an EMBL/GenBank/DDBJ whole genome shotgun (WGS) entry which is preliminary data.</text>
</comment>
<feature type="repeat" description="WD" evidence="3">
    <location>
        <begin position="233"/>
        <end position="275"/>
    </location>
</feature>
<evidence type="ECO:0000259" key="5">
    <source>
        <dbReference type="Pfam" id="PF25171"/>
    </source>
</evidence>
<dbReference type="Proteomes" id="UP000193922">
    <property type="component" value="Unassembled WGS sequence"/>
</dbReference>
<dbReference type="InterPro" id="IPR001680">
    <property type="entry name" value="WD40_rpt"/>
</dbReference>
<sequence length="876" mass="96260">MSAEKRTRVEESRKAGGSRLFSPYRALGYVTSNVGHSIQHLGQTAFITTAIGRSYHVYNLEKLRLAFVGPQFDSDIVSILSIGEETFVSSGGHVHVCRRGKISGELEYVDRGEITHLMAFGRHILGLSSDNALVVWDKDTHEVFTEIEFERSEFQVTAVVHPSTYVNKVVVGSAQGTLQVWNIQTRRCLHEVKSLGAGIGCLAQAPAIDILAVGLLDGRIQLHNVRTDRSVMQLAQEGRVTALSFRTDDVPMMASANGDGDVALWDLDSRRLVHVMQNAHDGPVPSLDFVAGQPLLVTSSGDNSIKQWLFDGQDGVPRQLRQRSGHFAAPHMIRYYDQEGRSLLSAGRDRTLRFFSVIRDEQNTELSQGSLAREARARKARMSELRFPAITQFAASHGRERDWDNVLTSHQGVKAAFTWSVDRKALGKFTIASADDSVVRAVAVSSCGNFGFLGHASGLIEMVNMQSGYARRSFTGHSKAVTGIACDPCNQHVFSTSLDGSLRMWDFGTGQELWRLDLPSVPTRLELHGESGLLACVCDDACVRVVDAESQRIVRRSDGRWIVTCSLDSTIRTWDLPTGHMVDWFRVASVPVSVAFSPSGDFLASAHMDSVGIFLWANRTQFADVTLRQIRPDEADQAAMVAMPTTSGLADDESPDDSLEVSAGVYLTPEQLTDNMVTLSSQPKAKWQTLLNLATIKKRNRPTEAPKQPEQAPFFLPTVEGVEHRFDLEAANDAGQAEPQSRTGISTANVQSKLAVALARAAETGIYAPVFDYLKTLNPAAADLEIRTLPLDDGLVAIKTFLRMMQAQLQSKRDFELAQAYLHVFLGVFGDVLKANASEVADVLGDLRSEGKAQWGAVDQLIRYSACMVDYMRSAK</sequence>
<feature type="repeat" description="WD" evidence="3">
    <location>
        <begin position="277"/>
        <end position="308"/>
    </location>
</feature>
<dbReference type="PROSITE" id="PS50294">
    <property type="entry name" value="WD_REPEATS_REGION"/>
    <property type="match status" value="1"/>
</dbReference>
<feature type="domain" description="WDR36/Utp21 N-terminal" evidence="5">
    <location>
        <begin position="47"/>
        <end position="311"/>
    </location>
</feature>
<dbReference type="PROSITE" id="PS00678">
    <property type="entry name" value="WD_REPEATS_1"/>
    <property type="match status" value="2"/>
</dbReference>
<evidence type="ECO:0000256" key="3">
    <source>
        <dbReference type="PROSITE-ProRule" id="PRU00221"/>
    </source>
</evidence>
<dbReference type="SMART" id="SM00320">
    <property type="entry name" value="WD40"/>
    <property type="match status" value="8"/>
</dbReference>
<dbReference type="InterPro" id="IPR019775">
    <property type="entry name" value="WD40_repeat_CS"/>
</dbReference>
<organism evidence="6 7">
    <name type="scientific">Linderina pennispora</name>
    <dbReference type="NCBI Taxonomy" id="61395"/>
    <lineage>
        <taxon>Eukaryota</taxon>
        <taxon>Fungi</taxon>
        <taxon>Fungi incertae sedis</taxon>
        <taxon>Zoopagomycota</taxon>
        <taxon>Kickxellomycotina</taxon>
        <taxon>Kickxellomycetes</taxon>
        <taxon>Kickxellales</taxon>
        <taxon>Kickxellaceae</taxon>
        <taxon>Linderina</taxon>
    </lineage>
</organism>
<feature type="repeat" description="WD" evidence="3">
    <location>
        <begin position="474"/>
        <end position="515"/>
    </location>
</feature>
<dbReference type="InterPro" id="IPR059157">
    <property type="entry name" value="WDR36-Utp21_N"/>
</dbReference>
<protein>
    <submittedName>
        <fullName evidence="6">YVTN repeat-like/Quino protein amine dehydrogenase</fullName>
    </submittedName>
</protein>
<keyword evidence="7" id="KW-1185">Reference proteome</keyword>
<reference evidence="6 7" key="1">
    <citation type="submission" date="2016-07" db="EMBL/GenBank/DDBJ databases">
        <title>Pervasive Adenine N6-methylation of Active Genes in Fungi.</title>
        <authorList>
            <consortium name="DOE Joint Genome Institute"/>
            <person name="Mondo S.J."/>
            <person name="Dannebaum R.O."/>
            <person name="Kuo R.C."/>
            <person name="Labutti K."/>
            <person name="Haridas S."/>
            <person name="Kuo A."/>
            <person name="Salamov A."/>
            <person name="Ahrendt S.R."/>
            <person name="Lipzen A."/>
            <person name="Sullivan W."/>
            <person name="Andreopoulos W.B."/>
            <person name="Clum A."/>
            <person name="Lindquist E."/>
            <person name="Daum C."/>
            <person name="Ramamoorthy G.K."/>
            <person name="Gryganskyi A."/>
            <person name="Culley D."/>
            <person name="Magnuson J.K."/>
            <person name="James T.Y."/>
            <person name="O'Malley M.A."/>
            <person name="Stajich J.E."/>
            <person name="Spatafora J.W."/>
            <person name="Visel A."/>
            <person name="Grigoriev I.V."/>
        </authorList>
    </citation>
    <scope>NUCLEOTIDE SEQUENCE [LARGE SCALE GENOMIC DNA]</scope>
    <source>
        <strain evidence="6 7">ATCC 12442</strain>
    </source>
</reference>
<evidence type="ECO:0000313" key="6">
    <source>
        <dbReference type="EMBL" id="ORX66801.1"/>
    </source>
</evidence>
<dbReference type="InterPro" id="IPR007319">
    <property type="entry name" value="WDR36/Utp21_C"/>
</dbReference>
<dbReference type="EMBL" id="MCFD01000014">
    <property type="protein sequence ID" value="ORX66801.1"/>
    <property type="molecule type" value="Genomic_DNA"/>
</dbReference>
<evidence type="ECO:0000313" key="7">
    <source>
        <dbReference type="Proteomes" id="UP000193922"/>
    </source>
</evidence>
<dbReference type="GO" id="GO:0034388">
    <property type="term" value="C:Pwp2p-containing subcomplex of 90S preribosome"/>
    <property type="evidence" value="ECO:0007669"/>
    <property type="project" value="TreeGrafter"/>
</dbReference>
<name>A0A1Y1VZW3_9FUNG</name>
<dbReference type="GO" id="GO:0032040">
    <property type="term" value="C:small-subunit processome"/>
    <property type="evidence" value="ECO:0007669"/>
    <property type="project" value="InterPro"/>
</dbReference>
<feature type="repeat" description="WD" evidence="3">
    <location>
        <begin position="558"/>
        <end position="584"/>
    </location>
</feature>
<feature type="domain" description="WDR36/Utp21 C-terminal" evidence="4">
    <location>
        <begin position="670"/>
        <end position="873"/>
    </location>
</feature>
<evidence type="ECO:0000256" key="1">
    <source>
        <dbReference type="ARBA" id="ARBA00022574"/>
    </source>
</evidence>
<accession>A0A1Y1VZW3</accession>
<evidence type="ECO:0000259" key="4">
    <source>
        <dbReference type="Pfam" id="PF04192"/>
    </source>
</evidence>
<dbReference type="Pfam" id="PF25171">
    <property type="entry name" value="Beta-prop_WDR36-Utp21_1st"/>
    <property type="match status" value="1"/>
</dbReference>
<dbReference type="PANTHER" id="PTHR22840:SF12">
    <property type="entry name" value="WD REPEAT-CONTAINING PROTEIN 36"/>
    <property type="match status" value="1"/>
</dbReference>
<dbReference type="GO" id="GO:0006364">
    <property type="term" value="P:rRNA processing"/>
    <property type="evidence" value="ECO:0007669"/>
    <property type="project" value="InterPro"/>
</dbReference>
<gene>
    <name evidence="6" type="ORF">DL89DRAFT_269854</name>
</gene>
<dbReference type="AlphaFoldDB" id="A0A1Y1VZW3"/>
<dbReference type="SUPFAM" id="SSF50978">
    <property type="entry name" value="WD40 repeat-like"/>
    <property type="match status" value="2"/>
</dbReference>
<dbReference type="PROSITE" id="PS50082">
    <property type="entry name" value="WD_REPEATS_2"/>
    <property type="match status" value="4"/>
</dbReference>